<dbReference type="AlphaFoldDB" id="A0A3N6RVW2"/>
<dbReference type="EMBL" id="RHHM01000014">
    <property type="protein sequence ID" value="RQM37118.1"/>
    <property type="molecule type" value="Genomic_DNA"/>
</dbReference>
<comment type="caution">
    <text evidence="1">The sequence shown here is derived from an EMBL/GenBank/DDBJ whole genome shotgun (WGS) entry which is preliminary data.</text>
</comment>
<evidence type="ECO:0000313" key="1">
    <source>
        <dbReference type="EMBL" id="RQM37118.1"/>
    </source>
</evidence>
<dbReference type="PROSITE" id="PS51257">
    <property type="entry name" value="PROKAR_LIPOPROTEIN"/>
    <property type="match status" value="1"/>
</dbReference>
<organism evidence="1 2">
    <name type="scientific">Erwinia psidii</name>
    <dbReference type="NCBI Taxonomy" id="69224"/>
    <lineage>
        <taxon>Bacteria</taxon>
        <taxon>Pseudomonadati</taxon>
        <taxon>Pseudomonadota</taxon>
        <taxon>Gammaproteobacteria</taxon>
        <taxon>Enterobacterales</taxon>
        <taxon>Erwiniaceae</taxon>
        <taxon>Erwinia</taxon>
    </lineage>
</organism>
<reference evidence="1 2" key="1">
    <citation type="submission" date="2018-10" db="EMBL/GenBank/DDBJ databases">
        <title>Draft genome sequence for the type isolate of Erwinia psidii, agent causal of bacterial blight in guava (Psidium guajava) and wilt and die-back of Eucalyptus spp.</title>
        <authorList>
            <person name="Hermenegildo P.S."/>
            <person name="Santos S.A."/>
            <person name="Guimaraes L.M.S."/>
            <person name="Vidigal P.M.P."/>
            <person name="Pereira I.C."/>
            <person name="Badel J.L."/>
            <person name="Alfenas-Zerbini P."/>
            <person name="Ferreira M.A.S.V."/>
            <person name="Alfenas A.C."/>
        </authorList>
    </citation>
    <scope>NUCLEOTIDE SEQUENCE [LARGE SCALE GENOMIC DNA]</scope>
    <source>
        <strain evidence="1 2">IBSBF 435</strain>
    </source>
</reference>
<dbReference type="InterPro" id="IPR010351">
    <property type="entry name" value="DUF943"/>
</dbReference>
<proteinExistence type="predicted"/>
<name>A0A3N6RVW2_9GAMM</name>
<sequence>MKVKYKTTLFALAFFACLLLACVLWLSLRTVEIVAVHENGNHSYILVKKFPFTDKGRINWWQENKDMLKNKHKVPQSDTDGFFTVVFWDFGDGYKEEGKYDRLCFEDMKPPKNCIEKNKVFTVSYGRNMGLSFTTNNKIYRMKENGQIVKDMAD</sequence>
<dbReference type="Proteomes" id="UP000279457">
    <property type="component" value="Unassembled WGS sequence"/>
</dbReference>
<evidence type="ECO:0000313" key="2">
    <source>
        <dbReference type="Proteomes" id="UP000279457"/>
    </source>
</evidence>
<protein>
    <submittedName>
        <fullName evidence="1">DUF943 family protein</fullName>
    </submittedName>
</protein>
<accession>A0A3N6RVW2</accession>
<gene>
    <name evidence="1" type="ORF">EB241_17110</name>
</gene>
<keyword evidence="2" id="KW-1185">Reference proteome</keyword>
<dbReference type="Pfam" id="PF06092">
    <property type="entry name" value="DUF943"/>
    <property type="match status" value="1"/>
</dbReference>
<dbReference type="OrthoDB" id="5873202at2"/>
<dbReference type="RefSeq" id="WP_124234229.1">
    <property type="nucleotide sequence ID" value="NZ_RHHM01000014.1"/>
</dbReference>